<dbReference type="PANTHER" id="PTHR43649:SF30">
    <property type="entry name" value="ABC TRANSPORTER SUBSTRATE-BINDING PROTEIN"/>
    <property type="match status" value="1"/>
</dbReference>
<proteinExistence type="predicted"/>
<reference evidence="2 3" key="1">
    <citation type="journal article" date="2019" name="Int. J. Syst. Evol. Microbiol.">
        <title>The Global Catalogue of Microorganisms (GCM) 10K type strain sequencing project: providing services to taxonomists for standard genome sequencing and annotation.</title>
        <authorList>
            <consortium name="The Broad Institute Genomics Platform"/>
            <consortium name="The Broad Institute Genome Sequencing Center for Infectious Disease"/>
            <person name="Wu L."/>
            <person name="Ma J."/>
        </authorList>
    </citation>
    <scope>NUCLEOTIDE SEQUENCE [LARGE SCALE GENOMIC DNA]</scope>
    <source>
        <strain evidence="2 3">JCM 4805</strain>
    </source>
</reference>
<dbReference type="PANTHER" id="PTHR43649">
    <property type="entry name" value="ARABINOSE-BINDING PROTEIN-RELATED"/>
    <property type="match status" value="1"/>
</dbReference>
<dbReference type="InterPro" id="IPR006059">
    <property type="entry name" value="SBP"/>
</dbReference>
<sequence>MKRWLTVGVAGAVATALATACTGCGGPLDPGTDDPHTLVVHSRFAPGTYGADTYASVVAQFERENPDVHIKNLYNGDDIFNSFETARLADKEADVLLINLYDKAYSWTELGATPPVNRYLKEWGLKDRVESRALKAWTDDKGRVRAFPWTGFTWPVLVNSKLLHRAGVEKPPRTMPELRAALKALRAANIPAMTIGGNDWSGQKFLMQVAQGYMEPAVAKRVFSEGGYCAEPQARKGLRLFAQLRDAGLFVKGAQGLNADQMNADYLEERAAMMPAISSTIAAVPAPLARHTEIAGFPVPSDGTYDKPTVYNGATSTGIWLTPNGTEKPDLTEKFVKFLYRKDVVQKFIDKSGYVMTMRGQRPSKGRPLVSESSRVTHGDTVSEAVMPDDYVPPAVSTPLNRATSLAYTRGTDVQAMCKALDTAYRS</sequence>
<gene>
    <name evidence="2" type="ORF">GCM10010361_32030</name>
</gene>
<dbReference type="Proteomes" id="UP001500909">
    <property type="component" value="Unassembled WGS sequence"/>
</dbReference>
<keyword evidence="3" id="KW-1185">Reference proteome</keyword>
<dbReference type="Pfam" id="PF01547">
    <property type="entry name" value="SBP_bac_1"/>
    <property type="match status" value="1"/>
</dbReference>
<dbReference type="EMBL" id="BAAABY010000023">
    <property type="protein sequence ID" value="GAA0465536.1"/>
    <property type="molecule type" value="Genomic_DNA"/>
</dbReference>
<dbReference type="SUPFAM" id="SSF53850">
    <property type="entry name" value="Periplasmic binding protein-like II"/>
    <property type="match status" value="1"/>
</dbReference>
<protein>
    <submittedName>
        <fullName evidence="2">ABC transporter substrate-binding protein</fullName>
    </submittedName>
</protein>
<accession>A0ABN1A1U7</accession>
<evidence type="ECO:0000313" key="3">
    <source>
        <dbReference type="Proteomes" id="UP001500909"/>
    </source>
</evidence>
<evidence type="ECO:0000256" key="1">
    <source>
        <dbReference type="SAM" id="SignalP"/>
    </source>
</evidence>
<organism evidence="2 3">
    <name type="scientific">Streptomyces olivaceiscleroticus</name>
    <dbReference type="NCBI Taxonomy" id="68245"/>
    <lineage>
        <taxon>Bacteria</taxon>
        <taxon>Bacillati</taxon>
        <taxon>Actinomycetota</taxon>
        <taxon>Actinomycetes</taxon>
        <taxon>Kitasatosporales</taxon>
        <taxon>Streptomycetaceae</taxon>
        <taxon>Streptomyces</taxon>
    </lineage>
</organism>
<evidence type="ECO:0000313" key="2">
    <source>
        <dbReference type="EMBL" id="GAA0465536.1"/>
    </source>
</evidence>
<dbReference type="PROSITE" id="PS51257">
    <property type="entry name" value="PROKAR_LIPOPROTEIN"/>
    <property type="match status" value="1"/>
</dbReference>
<feature type="chain" id="PRO_5045116285" evidence="1">
    <location>
        <begin position="21"/>
        <end position="427"/>
    </location>
</feature>
<comment type="caution">
    <text evidence="2">The sequence shown here is derived from an EMBL/GenBank/DDBJ whole genome shotgun (WGS) entry which is preliminary data.</text>
</comment>
<keyword evidence="1" id="KW-0732">Signal</keyword>
<name>A0ABN1A1U7_9ACTN</name>
<dbReference type="InterPro" id="IPR050490">
    <property type="entry name" value="Bact_solute-bd_prot1"/>
</dbReference>
<dbReference type="RefSeq" id="WP_346095587.1">
    <property type="nucleotide sequence ID" value="NZ_BAAABY010000023.1"/>
</dbReference>
<dbReference type="Gene3D" id="3.40.190.10">
    <property type="entry name" value="Periplasmic binding protein-like II"/>
    <property type="match status" value="3"/>
</dbReference>
<feature type="signal peptide" evidence="1">
    <location>
        <begin position="1"/>
        <end position="20"/>
    </location>
</feature>